<accession>A0A2H3JJD1</accession>
<gene>
    <name evidence="1" type="ORF">WOLCODRAFT_84702</name>
</gene>
<protein>
    <submittedName>
        <fullName evidence="1">Uncharacterized protein</fullName>
    </submittedName>
</protein>
<dbReference type="STRING" id="742152.A0A2H3JJD1"/>
<evidence type="ECO:0000313" key="1">
    <source>
        <dbReference type="EMBL" id="PCH38879.1"/>
    </source>
</evidence>
<dbReference type="EMBL" id="KB467943">
    <property type="protein sequence ID" value="PCH38879.1"/>
    <property type="molecule type" value="Genomic_DNA"/>
</dbReference>
<dbReference type="AlphaFoldDB" id="A0A2H3JJD1"/>
<proteinExistence type="predicted"/>
<dbReference type="Proteomes" id="UP000218811">
    <property type="component" value="Unassembled WGS sequence"/>
</dbReference>
<feature type="non-terminal residue" evidence="1">
    <location>
        <position position="1"/>
    </location>
</feature>
<keyword evidence="2" id="KW-1185">Reference proteome</keyword>
<sequence>WSLKMIQWRGGYAKGEYVETFIRYLLDELHTYENDHGDALHPIQCNAKHQSLSMEIMYLHHQSPQQNYRSPTMVYPGKWTTL</sequence>
<evidence type="ECO:0000313" key="2">
    <source>
        <dbReference type="Proteomes" id="UP000218811"/>
    </source>
</evidence>
<dbReference type="OrthoDB" id="164951at2759"/>
<reference evidence="1 2" key="1">
    <citation type="journal article" date="2012" name="Science">
        <title>The Paleozoic origin of enzymatic lignin decomposition reconstructed from 31 fungal genomes.</title>
        <authorList>
            <person name="Floudas D."/>
            <person name="Binder M."/>
            <person name="Riley R."/>
            <person name="Barry K."/>
            <person name="Blanchette R.A."/>
            <person name="Henrissat B."/>
            <person name="Martinez A.T."/>
            <person name="Otillar R."/>
            <person name="Spatafora J.W."/>
            <person name="Yadav J.S."/>
            <person name="Aerts A."/>
            <person name="Benoit I."/>
            <person name="Boyd A."/>
            <person name="Carlson A."/>
            <person name="Copeland A."/>
            <person name="Coutinho P.M."/>
            <person name="de Vries R.P."/>
            <person name="Ferreira P."/>
            <person name="Findley K."/>
            <person name="Foster B."/>
            <person name="Gaskell J."/>
            <person name="Glotzer D."/>
            <person name="Gorecki P."/>
            <person name="Heitman J."/>
            <person name="Hesse C."/>
            <person name="Hori C."/>
            <person name="Igarashi K."/>
            <person name="Jurgens J.A."/>
            <person name="Kallen N."/>
            <person name="Kersten P."/>
            <person name="Kohler A."/>
            <person name="Kuees U."/>
            <person name="Kumar T.K.A."/>
            <person name="Kuo A."/>
            <person name="LaButti K."/>
            <person name="Larrondo L.F."/>
            <person name="Lindquist E."/>
            <person name="Ling A."/>
            <person name="Lombard V."/>
            <person name="Lucas S."/>
            <person name="Lundell T."/>
            <person name="Martin R."/>
            <person name="McLaughlin D.J."/>
            <person name="Morgenstern I."/>
            <person name="Morin E."/>
            <person name="Murat C."/>
            <person name="Nagy L.G."/>
            <person name="Nolan M."/>
            <person name="Ohm R.A."/>
            <person name="Patyshakuliyeva A."/>
            <person name="Rokas A."/>
            <person name="Ruiz-Duenas F.J."/>
            <person name="Sabat G."/>
            <person name="Salamov A."/>
            <person name="Samejima M."/>
            <person name="Schmutz J."/>
            <person name="Slot J.C."/>
            <person name="St John F."/>
            <person name="Stenlid J."/>
            <person name="Sun H."/>
            <person name="Sun S."/>
            <person name="Syed K."/>
            <person name="Tsang A."/>
            <person name="Wiebenga A."/>
            <person name="Young D."/>
            <person name="Pisabarro A."/>
            <person name="Eastwood D.C."/>
            <person name="Martin F."/>
            <person name="Cullen D."/>
            <person name="Grigoriev I.V."/>
            <person name="Hibbett D.S."/>
        </authorList>
    </citation>
    <scope>NUCLEOTIDE SEQUENCE [LARGE SCALE GENOMIC DNA]</scope>
    <source>
        <strain evidence="1 2">MD-104</strain>
    </source>
</reference>
<name>A0A2H3JJD1_WOLCO</name>
<organism evidence="1 2">
    <name type="scientific">Wolfiporia cocos (strain MD-104)</name>
    <name type="common">Brown rot fungus</name>
    <dbReference type="NCBI Taxonomy" id="742152"/>
    <lineage>
        <taxon>Eukaryota</taxon>
        <taxon>Fungi</taxon>
        <taxon>Dikarya</taxon>
        <taxon>Basidiomycota</taxon>
        <taxon>Agaricomycotina</taxon>
        <taxon>Agaricomycetes</taxon>
        <taxon>Polyporales</taxon>
        <taxon>Phaeolaceae</taxon>
        <taxon>Wolfiporia</taxon>
    </lineage>
</organism>